<feature type="region of interest" description="Disordered" evidence="1">
    <location>
        <begin position="144"/>
        <end position="222"/>
    </location>
</feature>
<dbReference type="PANTHER" id="PTHR35478">
    <property type="entry name" value="ZINC FINGER FYVE DOMAIN PROTEIN"/>
    <property type="match status" value="1"/>
</dbReference>
<dbReference type="EMBL" id="JABFUD020000023">
    <property type="protein sequence ID" value="KAI5061021.1"/>
    <property type="molecule type" value="Genomic_DNA"/>
</dbReference>
<proteinExistence type="predicted"/>
<dbReference type="InterPro" id="IPR057946">
    <property type="entry name" value="TPR_ZFYVE26"/>
</dbReference>
<dbReference type="OrthoDB" id="1936617at2759"/>
<evidence type="ECO:0000313" key="3">
    <source>
        <dbReference type="EMBL" id="KAI5061021.1"/>
    </source>
</evidence>
<feature type="region of interest" description="Disordered" evidence="1">
    <location>
        <begin position="569"/>
        <end position="602"/>
    </location>
</feature>
<dbReference type="Pfam" id="PF25569">
    <property type="entry name" value="TPR_ZFYVE26"/>
    <property type="match status" value="1"/>
</dbReference>
<comment type="caution">
    <text evidence="3">The sequence shown here is derived from an EMBL/GenBank/DDBJ whole genome shotgun (WGS) entry which is preliminary data.</text>
</comment>
<reference evidence="3" key="1">
    <citation type="submission" date="2021-01" db="EMBL/GenBank/DDBJ databases">
        <title>Adiantum capillus-veneris genome.</title>
        <authorList>
            <person name="Fang Y."/>
            <person name="Liao Q."/>
        </authorList>
    </citation>
    <scope>NUCLEOTIDE SEQUENCE</scope>
    <source>
        <strain evidence="3">H3</strain>
        <tissue evidence="3">Leaf</tissue>
    </source>
</reference>
<evidence type="ECO:0000313" key="4">
    <source>
        <dbReference type="Proteomes" id="UP000886520"/>
    </source>
</evidence>
<dbReference type="Proteomes" id="UP000886520">
    <property type="component" value="Chromosome 23"/>
</dbReference>
<keyword evidence="4" id="KW-1185">Reference proteome</keyword>
<organism evidence="3 4">
    <name type="scientific">Adiantum capillus-veneris</name>
    <name type="common">Maidenhair fern</name>
    <dbReference type="NCBI Taxonomy" id="13818"/>
    <lineage>
        <taxon>Eukaryota</taxon>
        <taxon>Viridiplantae</taxon>
        <taxon>Streptophyta</taxon>
        <taxon>Embryophyta</taxon>
        <taxon>Tracheophyta</taxon>
        <taxon>Polypodiopsida</taxon>
        <taxon>Polypodiidae</taxon>
        <taxon>Polypodiales</taxon>
        <taxon>Pteridineae</taxon>
        <taxon>Pteridaceae</taxon>
        <taxon>Vittarioideae</taxon>
        <taxon>Adiantum</taxon>
    </lineage>
</organism>
<dbReference type="PANTHER" id="PTHR35478:SF1">
    <property type="entry name" value="ZINC FINGER FYVE DOMAIN-CONTAINING PROTEIN 26"/>
    <property type="match status" value="1"/>
</dbReference>
<accession>A0A9D4U682</accession>
<feature type="domain" description="ZFYVE26-like TPR repeats" evidence="2">
    <location>
        <begin position="1260"/>
        <end position="1367"/>
    </location>
</feature>
<evidence type="ECO:0000256" key="1">
    <source>
        <dbReference type="SAM" id="MobiDB-lite"/>
    </source>
</evidence>
<name>A0A9D4U682_ADICA</name>
<evidence type="ECO:0000259" key="2">
    <source>
        <dbReference type="Pfam" id="PF25569"/>
    </source>
</evidence>
<feature type="compositionally biased region" description="Polar residues" evidence="1">
    <location>
        <begin position="571"/>
        <end position="583"/>
    </location>
</feature>
<gene>
    <name evidence="3" type="ORF">GOP47_0023526</name>
</gene>
<sequence>MGADLAQEVISACVPPIYPPKSSRGWACVPLLPFRDTNSDNQHEKASNSLVEHDSGLYPLNLDVVKHLNTLSPVRAILASVFGTSRFQKTTRNLDGTIGAPIGNGSISTDTDRSFYEFALDKSDRFSTLNRWIQTQANLHQLSEIPLSNKKGGTDGQQDVEGNRASLKRPHEHESDTESEEDDEKRGSKNSNHPVHIGLEKTPKGGGMHDSPHLMRKNSKAESLEMRNSTSLMFEWENESIYEETVNRLLDEGKMVDALALADRYLRGGAPDYLLQLLIEKNDGGAARTAHWQSNNMTWQYCIRLRDKKLAASLAVKHFRSWDLESAIDVLTMCSCHLTDKDLLHDEVLQLKQSLQLYSRILRADGRFTNWQEVESLCQRDPEELALRLAGRGVVSAALEVAERYELRDDLRRELQGRQLVKLLTSDPVNGGGPAEALRFLCSLNVPEDALPVAMAAIEQLPSLQAKQLLVHFFLKKRVGVLSNEELLGLHKLSLGLQMVGALPLPWQQRCAALHQHPQLILETLLMWKQLQVASELLRAFPSLRDDNLILSYAAKAISAGSYPKYERRSSTTSAAMKSNRSTIGGRGTPGNTMPPSQKESRRPFLWATRDTGNKITPKDVNRKRKSTALSPSQKAAWDAISGVQEERSHTSVQEGFERLVPFTMTEGWVLTGDPVKDSAVRDSHRYESAPCITLFKSLLGLCSSEEVSVKASVRICVKHMKQILNFEQLPPSASSEVVERAFYATEAFVQALLHAKGLLRKILGGTEPAGAMEGFKDNSYSSNGTGQIQEIVSSDTELPSNLSELLFQVVEWLSRAELLQSLLGSGVTASLDDVLTKDAAEKLRDRLISGERYNMAVYCCTKCKVNAFPVWKAWAHALVQMEHYAQARVKLKQALKLHKDDPAPIVREIITTMESSPPVDIPAVRSLYDHMAKNANSIMDDSLSADAYLNVLYMPSSFTKSERSRRSSEDSVDSFAAFSAQLGGEEGPRSNLDRSRYDECIFYLQEYAPQDLLPFMFKHCHYADACLLFFPPKAVPSPPSTSAPQRSDSLATDFGSIDDLCELCIAYGAMPVLERIIATRELASAAQDPAISQHTAAALARVCTYCETHKHFNHLYRFQVIRKDHVAAGLCCIQLFLNSSNQEQALRQLERAKMHFDEGFYARQQGGEVAKAPTKVSRGKSPSERYSEEELMKFSTRLSKQMEVVRCFPDAEGPPWKHSLFGNPNDADTLKRRLEVVEALVERNFDLAFQIIYDFGLPPVQIYAAVAASLAERKKGNQLTELLKNIKATISDDDLDQVIGAAIMVFANKHKERPDRLIEMLSSSHRKVLSCVACGRLKTAFQFASRSGSIADVQYVSDQAKRMGTMVSTFKKKGFGVIWKLLKSGCTVVHLYIYVTTQT</sequence>
<protein>
    <recommendedName>
        <fullName evidence="2">ZFYVE26-like TPR repeats domain-containing protein</fullName>
    </recommendedName>
</protein>